<dbReference type="Proteomes" id="UP000023430">
    <property type="component" value="Unassembled WGS sequence"/>
</dbReference>
<keyword evidence="4" id="KW-0720">Serine protease</keyword>
<dbReference type="InterPro" id="IPR023827">
    <property type="entry name" value="Peptidase_S8_Asp-AS"/>
</dbReference>
<dbReference type="PROSITE" id="PS51892">
    <property type="entry name" value="SUBTILASE"/>
    <property type="match status" value="1"/>
</dbReference>
<dbReference type="GO" id="GO:0004252">
    <property type="term" value="F:serine-type endopeptidase activity"/>
    <property type="evidence" value="ECO:0007669"/>
    <property type="project" value="InterPro"/>
</dbReference>
<evidence type="ECO:0000259" key="6">
    <source>
        <dbReference type="Pfam" id="PF00082"/>
    </source>
</evidence>
<reference evidence="7 8" key="1">
    <citation type="submission" date="2014-01" db="EMBL/GenBank/DDBJ databases">
        <title>Roseivivax isoporae LMG 25204 Genome Sequencing.</title>
        <authorList>
            <person name="Lai Q."/>
            <person name="Li G."/>
            <person name="Shao Z."/>
        </authorList>
    </citation>
    <scope>NUCLEOTIDE SEQUENCE [LARGE SCALE GENOMIC DNA]</scope>
    <source>
        <strain evidence="7 8">LMG 25204</strain>
    </source>
</reference>
<dbReference type="STRING" id="1449351.RISW2_06475"/>
<proteinExistence type="inferred from homology"/>
<dbReference type="PRINTS" id="PR00723">
    <property type="entry name" value="SUBTILISIN"/>
</dbReference>
<keyword evidence="2" id="KW-0645">Protease</keyword>
<dbReference type="GO" id="GO:0006508">
    <property type="term" value="P:proteolysis"/>
    <property type="evidence" value="ECO:0007669"/>
    <property type="project" value="UniProtKB-KW"/>
</dbReference>
<dbReference type="RefSeq" id="WP_043771790.1">
    <property type="nucleotide sequence ID" value="NZ_JAME01000018.1"/>
</dbReference>
<dbReference type="SUPFAM" id="SSF52743">
    <property type="entry name" value="Subtilisin-like"/>
    <property type="match status" value="1"/>
</dbReference>
<dbReference type="InterPro" id="IPR050131">
    <property type="entry name" value="Peptidase_S8_subtilisin-like"/>
</dbReference>
<gene>
    <name evidence="7" type="ORF">RISW2_06475</name>
</gene>
<evidence type="ECO:0000256" key="1">
    <source>
        <dbReference type="ARBA" id="ARBA00011073"/>
    </source>
</evidence>
<protein>
    <submittedName>
        <fullName evidence="7">Peptidase S8</fullName>
    </submittedName>
</protein>
<dbReference type="PANTHER" id="PTHR43806">
    <property type="entry name" value="PEPTIDASE S8"/>
    <property type="match status" value="1"/>
</dbReference>
<evidence type="ECO:0000313" key="8">
    <source>
        <dbReference type="Proteomes" id="UP000023430"/>
    </source>
</evidence>
<dbReference type="InterPro" id="IPR000209">
    <property type="entry name" value="Peptidase_S8/S53_dom"/>
</dbReference>
<dbReference type="EMBL" id="JAME01000018">
    <property type="protein sequence ID" value="ETX28554.1"/>
    <property type="molecule type" value="Genomic_DNA"/>
</dbReference>
<keyword evidence="3" id="KW-0378">Hydrolase</keyword>
<evidence type="ECO:0000256" key="3">
    <source>
        <dbReference type="ARBA" id="ARBA00022801"/>
    </source>
</evidence>
<dbReference type="InterPro" id="IPR015500">
    <property type="entry name" value="Peptidase_S8_subtilisin-rel"/>
</dbReference>
<dbReference type="Pfam" id="PF00082">
    <property type="entry name" value="Peptidase_S8"/>
    <property type="match status" value="1"/>
</dbReference>
<dbReference type="InterPro" id="IPR036852">
    <property type="entry name" value="Peptidase_S8/S53_dom_sf"/>
</dbReference>
<evidence type="ECO:0000313" key="7">
    <source>
        <dbReference type="EMBL" id="ETX28554.1"/>
    </source>
</evidence>
<organism evidence="7 8">
    <name type="scientific">Roseivivax isoporae LMG 25204</name>
    <dbReference type="NCBI Taxonomy" id="1449351"/>
    <lineage>
        <taxon>Bacteria</taxon>
        <taxon>Pseudomonadati</taxon>
        <taxon>Pseudomonadota</taxon>
        <taxon>Alphaproteobacteria</taxon>
        <taxon>Rhodobacterales</taxon>
        <taxon>Roseobacteraceae</taxon>
        <taxon>Roseivivax</taxon>
    </lineage>
</organism>
<dbReference type="PANTHER" id="PTHR43806:SF11">
    <property type="entry name" value="CEREVISIN-RELATED"/>
    <property type="match status" value="1"/>
</dbReference>
<feature type="domain" description="Peptidase S8/S53" evidence="6">
    <location>
        <begin position="97"/>
        <end position="310"/>
    </location>
</feature>
<comment type="caution">
    <text evidence="7">The sequence shown here is derived from an EMBL/GenBank/DDBJ whole genome shotgun (WGS) entry which is preliminary data.</text>
</comment>
<sequence>MARYIILRDGNAGFRSRGTSLESGLSAAVPPRPLIETADLGPAEVREATRDPGIISVARAMPTKLVETATVEAAAGRSGQPTWGVQAVGADLSPFTGAGVRVCVLDTGIDQGHAAFQGVMLTTRDFTGEGVHDGNGHGTHCAGTIFGRDVDGTRIGVARGVTDALIGKVLDNSGGGSSDMLFDALRWASSEGCRVISMSLGFDFPGFAAQLQADGFPPVLATSIALEGYRTNLRMFDALMEMMRAQAAFDGGVVVCAAAGNESARDQDPNFEVSASVPAAAFGVISVGALGQGPAGFVVAPFSNTNPVIGEVSASPSAASRTARPAKISVSAGIAPIRSASLPPRMLPAATEAP</sequence>
<evidence type="ECO:0000256" key="5">
    <source>
        <dbReference type="PROSITE-ProRule" id="PRU01240"/>
    </source>
</evidence>
<dbReference type="eggNOG" id="COG1404">
    <property type="taxonomic scope" value="Bacteria"/>
</dbReference>
<accession>X7F920</accession>
<evidence type="ECO:0000256" key="2">
    <source>
        <dbReference type="ARBA" id="ARBA00022670"/>
    </source>
</evidence>
<name>X7F920_9RHOB</name>
<dbReference type="Gene3D" id="3.40.50.200">
    <property type="entry name" value="Peptidase S8/S53 domain"/>
    <property type="match status" value="1"/>
</dbReference>
<dbReference type="PROSITE" id="PS00136">
    <property type="entry name" value="SUBTILASE_ASP"/>
    <property type="match status" value="1"/>
</dbReference>
<dbReference type="AlphaFoldDB" id="X7F920"/>
<comment type="similarity">
    <text evidence="1 5">Belongs to the peptidase S8 family.</text>
</comment>
<keyword evidence="8" id="KW-1185">Reference proteome</keyword>
<comment type="caution">
    <text evidence="5">Lacks conserved residue(s) required for the propagation of feature annotation.</text>
</comment>
<evidence type="ECO:0000256" key="4">
    <source>
        <dbReference type="ARBA" id="ARBA00022825"/>
    </source>
</evidence>